<dbReference type="GO" id="GO:0051301">
    <property type="term" value="P:cell division"/>
    <property type="evidence" value="ECO:0007669"/>
    <property type="project" value="UniProtKB-KW"/>
</dbReference>
<proteinExistence type="inferred from homology"/>
<evidence type="ECO:0000256" key="2">
    <source>
        <dbReference type="ARBA" id="ARBA00022776"/>
    </source>
</evidence>
<comment type="similarity">
    <text evidence="5">Belongs to the sororin family.</text>
</comment>
<feature type="compositionally biased region" description="Basic and acidic residues" evidence="6">
    <location>
        <begin position="167"/>
        <end position="176"/>
    </location>
</feature>
<feature type="compositionally biased region" description="Basic and acidic residues" evidence="6">
    <location>
        <begin position="62"/>
        <end position="72"/>
    </location>
</feature>
<dbReference type="GO" id="GO:0005634">
    <property type="term" value="C:nucleus"/>
    <property type="evidence" value="ECO:0007669"/>
    <property type="project" value="UniProtKB-SubCell"/>
</dbReference>
<dbReference type="Proteomes" id="UP001418222">
    <property type="component" value="Unassembled WGS sequence"/>
</dbReference>
<evidence type="ECO:0000313" key="9">
    <source>
        <dbReference type="Proteomes" id="UP001418222"/>
    </source>
</evidence>
<accession>A0AAP0BR38</accession>
<dbReference type="AlphaFoldDB" id="A0AAP0BR38"/>
<feature type="domain" description="Sororin C-terminal region" evidence="7">
    <location>
        <begin position="181"/>
        <end position="203"/>
    </location>
</feature>
<dbReference type="EMBL" id="JBBWWQ010000005">
    <property type="protein sequence ID" value="KAK8946962.1"/>
    <property type="molecule type" value="Genomic_DNA"/>
</dbReference>
<feature type="compositionally biased region" description="Polar residues" evidence="6">
    <location>
        <begin position="49"/>
        <end position="61"/>
    </location>
</feature>
<feature type="region of interest" description="Disordered" evidence="6">
    <location>
        <begin position="156"/>
        <end position="176"/>
    </location>
</feature>
<protein>
    <recommendedName>
        <fullName evidence="7">Sororin C-terminal region domain-containing protein</fullName>
    </recommendedName>
</protein>
<keyword evidence="1" id="KW-0132">Cell division</keyword>
<gene>
    <name evidence="8" type="ORF">KSP39_PZI006715</name>
</gene>
<feature type="compositionally biased region" description="Polar residues" evidence="6">
    <location>
        <begin position="23"/>
        <end position="34"/>
    </location>
</feature>
<dbReference type="InterPro" id="IPR057337">
    <property type="entry name" value="Sororin_C"/>
</dbReference>
<name>A0AAP0BR38_9ASPA</name>
<dbReference type="Pfam" id="PF25220">
    <property type="entry name" value="Sororin_C"/>
    <property type="match status" value="1"/>
</dbReference>
<sequence length="211" mass="23149">MEARRFINGASSRPRRKPLADLTNAQSLRLSTAADSVKPKPRPKLIPEQSGTKSPASNAGSSDHKDSGDLELPKSTPVSKEISSSVSGVDSGEEVAATSKRGSRSSFKLELVKEERKNVSFKTAFSCPPVGRTQKLRNNSGMKHVLNQNVAACSEPCQKKKKRPRRLGPDDNVRLADKGPLEDFIRKQRAYFAEVDSFELPEEVVSESELE</sequence>
<evidence type="ECO:0000256" key="4">
    <source>
        <dbReference type="ARBA" id="ARBA00023306"/>
    </source>
</evidence>
<dbReference type="PANTHER" id="PTHR35740:SF1">
    <property type="entry name" value="OS12G0111700 PROTEIN"/>
    <property type="match status" value="1"/>
</dbReference>
<feature type="compositionally biased region" description="Low complexity" evidence="6">
    <location>
        <begin position="78"/>
        <end position="90"/>
    </location>
</feature>
<evidence type="ECO:0000256" key="5">
    <source>
        <dbReference type="ARBA" id="ARBA00093465"/>
    </source>
</evidence>
<feature type="region of interest" description="Disordered" evidence="6">
    <location>
        <begin position="1"/>
        <end position="109"/>
    </location>
</feature>
<reference evidence="8 9" key="1">
    <citation type="journal article" date="2022" name="Nat. Plants">
        <title>Genomes of leafy and leafless Platanthera orchids illuminate the evolution of mycoheterotrophy.</title>
        <authorList>
            <person name="Li M.H."/>
            <person name="Liu K.W."/>
            <person name="Li Z."/>
            <person name="Lu H.C."/>
            <person name="Ye Q.L."/>
            <person name="Zhang D."/>
            <person name="Wang J.Y."/>
            <person name="Li Y.F."/>
            <person name="Zhong Z.M."/>
            <person name="Liu X."/>
            <person name="Yu X."/>
            <person name="Liu D.K."/>
            <person name="Tu X.D."/>
            <person name="Liu B."/>
            <person name="Hao Y."/>
            <person name="Liao X.Y."/>
            <person name="Jiang Y.T."/>
            <person name="Sun W.H."/>
            <person name="Chen J."/>
            <person name="Chen Y.Q."/>
            <person name="Ai Y."/>
            <person name="Zhai J.W."/>
            <person name="Wu S.S."/>
            <person name="Zhou Z."/>
            <person name="Hsiao Y.Y."/>
            <person name="Wu W.L."/>
            <person name="Chen Y.Y."/>
            <person name="Lin Y.F."/>
            <person name="Hsu J.L."/>
            <person name="Li C.Y."/>
            <person name="Wang Z.W."/>
            <person name="Zhao X."/>
            <person name="Zhong W.Y."/>
            <person name="Ma X.K."/>
            <person name="Ma L."/>
            <person name="Huang J."/>
            <person name="Chen G.Z."/>
            <person name="Huang M.Z."/>
            <person name="Huang L."/>
            <person name="Peng D.H."/>
            <person name="Luo Y.B."/>
            <person name="Zou S.Q."/>
            <person name="Chen S.P."/>
            <person name="Lan S."/>
            <person name="Tsai W.C."/>
            <person name="Van de Peer Y."/>
            <person name="Liu Z.J."/>
        </authorList>
    </citation>
    <scope>NUCLEOTIDE SEQUENCE [LARGE SCALE GENOMIC DNA]</scope>
    <source>
        <strain evidence="8">Lor287</strain>
    </source>
</reference>
<evidence type="ECO:0000313" key="8">
    <source>
        <dbReference type="EMBL" id="KAK8946962.1"/>
    </source>
</evidence>
<dbReference type="PANTHER" id="PTHR35740">
    <property type="entry name" value="OS12G0111700 PROTEIN"/>
    <property type="match status" value="1"/>
</dbReference>
<comment type="caution">
    <text evidence="8">The sequence shown here is derived from an EMBL/GenBank/DDBJ whole genome shotgun (WGS) entry which is preliminary data.</text>
</comment>
<evidence type="ECO:0000256" key="3">
    <source>
        <dbReference type="ARBA" id="ARBA00023242"/>
    </source>
</evidence>
<keyword evidence="3" id="KW-0539">Nucleus</keyword>
<keyword evidence="9" id="KW-1185">Reference proteome</keyword>
<evidence type="ECO:0000256" key="1">
    <source>
        <dbReference type="ARBA" id="ARBA00022618"/>
    </source>
</evidence>
<evidence type="ECO:0000259" key="7">
    <source>
        <dbReference type="Pfam" id="PF25220"/>
    </source>
</evidence>
<organism evidence="8 9">
    <name type="scientific">Platanthera zijinensis</name>
    <dbReference type="NCBI Taxonomy" id="2320716"/>
    <lineage>
        <taxon>Eukaryota</taxon>
        <taxon>Viridiplantae</taxon>
        <taxon>Streptophyta</taxon>
        <taxon>Embryophyta</taxon>
        <taxon>Tracheophyta</taxon>
        <taxon>Spermatophyta</taxon>
        <taxon>Magnoliopsida</taxon>
        <taxon>Liliopsida</taxon>
        <taxon>Asparagales</taxon>
        <taxon>Orchidaceae</taxon>
        <taxon>Orchidoideae</taxon>
        <taxon>Orchideae</taxon>
        <taxon>Orchidinae</taxon>
        <taxon>Platanthera</taxon>
    </lineage>
</organism>
<keyword evidence="4" id="KW-0131">Cell cycle</keyword>
<keyword evidence="2" id="KW-0498">Mitosis</keyword>
<evidence type="ECO:0000256" key="6">
    <source>
        <dbReference type="SAM" id="MobiDB-lite"/>
    </source>
</evidence>